<evidence type="ECO:0000259" key="4">
    <source>
        <dbReference type="SMART" id="SM00642"/>
    </source>
</evidence>
<dbReference type="InterPro" id="IPR013783">
    <property type="entry name" value="Ig-like_fold"/>
</dbReference>
<comment type="caution">
    <text evidence="5">The sequence shown here is derived from an EMBL/GenBank/DDBJ whole genome shotgun (WGS) entry which is preliminary data.</text>
</comment>
<keyword evidence="6" id="KW-1185">Reference proteome</keyword>
<reference evidence="5 6" key="1">
    <citation type="submission" date="2019-03" db="EMBL/GenBank/DDBJ databases">
        <title>Genomic Encyclopedia of Type Strains, Phase IV (KMG-IV): sequencing the most valuable type-strain genomes for metagenomic binning, comparative biology and taxonomic classification.</title>
        <authorList>
            <person name="Goeker M."/>
        </authorList>
    </citation>
    <scope>NUCLEOTIDE SEQUENCE [LARGE SCALE GENOMIC DNA]</scope>
    <source>
        <strain evidence="5 6">DSM 103428</strain>
    </source>
</reference>
<dbReference type="EMBL" id="SMGK01000003">
    <property type="protein sequence ID" value="TCK72473.1"/>
    <property type="molecule type" value="Genomic_DNA"/>
</dbReference>
<dbReference type="SUPFAM" id="SSF51445">
    <property type="entry name" value="(Trans)glycosidases"/>
    <property type="match status" value="1"/>
</dbReference>
<dbReference type="SUPFAM" id="SSF81296">
    <property type="entry name" value="E set domains"/>
    <property type="match status" value="1"/>
</dbReference>
<evidence type="ECO:0000256" key="3">
    <source>
        <dbReference type="SAM" id="SignalP"/>
    </source>
</evidence>
<dbReference type="Gene3D" id="3.20.20.80">
    <property type="entry name" value="Glycosidases"/>
    <property type="match status" value="1"/>
</dbReference>
<evidence type="ECO:0000256" key="1">
    <source>
        <dbReference type="ARBA" id="ARBA00022801"/>
    </source>
</evidence>
<name>A0A4R1L632_9BACT</name>
<sequence>MHLISRLQIAALLACGSLLPHAVAECKATAGSAPCIDKIDPPNWWATMPEPMLLIHGENLGGAKITVDGRQVSVARTQFSPNGHWAFVWLQTAGAPAQTLHIAAASATGKARADFPLEKRKPASAGFKGFSSADVMYLVMTDRFADGDPSNDDPAAERATPRGWHGGDFKGIEQHLDYLQKLGITTLWTTPVDRNIPSPQSYHGYGATDMYAVDPHFGTLADYQQLARSLHQRGMKIVFDSVPNHVGPASPWVQDPPLPDWFHGTLAHHTIAKGDFKSIPDPHSSWQERRDITQGWFANTLPDLNQENPLVAKYLIQNAVWWIETADLDGLRIDTFPYVNRAFWHDFHAQLHALYPQLTTVGEVFNGNPTITSYFAGGVEHDGIDTGLYTPFDFPTYFALRAVLIKGEPMTKLEDILRQDELYPHPERLVTFLGNHDTRRFLSEPGATPAELKMAFGLLATMRGMPQIYSGDEIGMLGGDDPENRHNFPGGFADGQPSAFDAKTRTPAQQEMLTWVSTLLATRSRHPALETGQQQDIVDEDATAFAFVRAADVSHGCDGKERFLVAVNNAGKPRNLKIETGDTALAGCSRLSAVIGAKAESPIANGSTTLDLGPKQIVLYSVR</sequence>
<dbReference type="InterPro" id="IPR017853">
    <property type="entry name" value="GH"/>
</dbReference>
<dbReference type="GO" id="GO:0016798">
    <property type="term" value="F:hydrolase activity, acting on glycosyl bonds"/>
    <property type="evidence" value="ECO:0007669"/>
    <property type="project" value="UniProtKB-KW"/>
</dbReference>
<keyword evidence="1" id="KW-0378">Hydrolase</keyword>
<dbReference type="InterPro" id="IPR013780">
    <property type="entry name" value="Glyco_hydro_b"/>
</dbReference>
<protein>
    <submittedName>
        <fullName evidence="5">Glycosidase</fullName>
    </submittedName>
</protein>
<proteinExistence type="predicted"/>
<keyword evidence="3" id="KW-0732">Signal</keyword>
<dbReference type="PANTHER" id="PTHR10357">
    <property type="entry name" value="ALPHA-AMYLASE FAMILY MEMBER"/>
    <property type="match status" value="1"/>
</dbReference>
<dbReference type="SMART" id="SM00642">
    <property type="entry name" value="Aamy"/>
    <property type="match status" value="1"/>
</dbReference>
<dbReference type="Gene3D" id="2.60.40.1180">
    <property type="entry name" value="Golgi alpha-mannosidase II"/>
    <property type="match status" value="1"/>
</dbReference>
<dbReference type="PANTHER" id="PTHR10357:SF210">
    <property type="entry name" value="MALTODEXTRIN GLUCOSIDASE"/>
    <property type="match status" value="1"/>
</dbReference>
<dbReference type="GO" id="GO:0005975">
    <property type="term" value="P:carbohydrate metabolic process"/>
    <property type="evidence" value="ECO:0007669"/>
    <property type="project" value="InterPro"/>
</dbReference>
<feature type="domain" description="Glycosyl hydrolase family 13 catalytic" evidence="4">
    <location>
        <begin position="138"/>
        <end position="523"/>
    </location>
</feature>
<dbReference type="Proteomes" id="UP000295210">
    <property type="component" value="Unassembled WGS sequence"/>
</dbReference>
<dbReference type="Pfam" id="PF00128">
    <property type="entry name" value="Alpha-amylase"/>
    <property type="match status" value="1"/>
</dbReference>
<dbReference type="Pfam" id="PF09087">
    <property type="entry name" value="Cyc-maltodext_N"/>
    <property type="match status" value="1"/>
</dbReference>
<accession>A0A4R1L632</accession>
<dbReference type="RefSeq" id="WP_243648178.1">
    <property type="nucleotide sequence ID" value="NZ_SMGK01000003.1"/>
</dbReference>
<keyword evidence="2 5" id="KW-0326">Glycosidase</keyword>
<dbReference type="AlphaFoldDB" id="A0A4R1L632"/>
<dbReference type="InterPro" id="IPR014756">
    <property type="entry name" value="Ig_E-set"/>
</dbReference>
<feature type="signal peptide" evidence="3">
    <location>
        <begin position="1"/>
        <end position="22"/>
    </location>
</feature>
<evidence type="ECO:0000313" key="5">
    <source>
        <dbReference type="EMBL" id="TCK72473.1"/>
    </source>
</evidence>
<dbReference type="Gene3D" id="2.60.40.10">
    <property type="entry name" value="Immunoglobulins"/>
    <property type="match status" value="1"/>
</dbReference>
<evidence type="ECO:0000256" key="2">
    <source>
        <dbReference type="ARBA" id="ARBA00023295"/>
    </source>
</evidence>
<evidence type="ECO:0000313" key="6">
    <source>
        <dbReference type="Proteomes" id="UP000295210"/>
    </source>
</evidence>
<dbReference type="InterPro" id="IPR015171">
    <property type="entry name" value="Cyc-maltodext_N"/>
</dbReference>
<organism evidence="5 6">
    <name type="scientific">Acidipila rosea</name>
    <dbReference type="NCBI Taxonomy" id="768535"/>
    <lineage>
        <taxon>Bacteria</taxon>
        <taxon>Pseudomonadati</taxon>
        <taxon>Acidobacteriota</taxon>
        <taxon>Terriglobia</taxon>
        <taxon>Terriglobales</taxon>
        <taxon>Acidobacteriaceae</taxon>
        <taxon>Acidipila</taxon>
    </lineage>
</organism>
<dbReference type="InterPro" id="IPR006047">
    <property type="entry name" value="GH13_cat_dom"/>
</dbReference>
<gene>
    <name evidence="5" type="ORF">C7378_2052</name>
</gene>
<feature type="chain" id="PRO_5020885592" evidence="3">
    <location>
        <begin position="23"/>
        <end position="623"/>
    </location>
</feature>